<dbReference type="InterPro" id="IPR032302">
    <property type="entry name" value="THOC2_N"/>
</dbReference>
<protein>
    <submittedName>
        <fullName evidence="3">THO complex subunit 2-like</fullName>
    </submittedName>
</protein>
<gene>
    <name evidence="3" type="primary">LOC106818901</name>
</gene>
<proteinExistence type="predicted"/>
<dbReference type="GeneID" id="106818901"/>
<dbReference type="Proteomes" id="UP000695022">
    <property type="component" value="Unplaced"/>
</dbReference>
<dbReference type="PANTHER" id="PTHR21597:SF0">
    <property type="entry name" value="THO COMPLEX SUBUNIT 2"/>
    <property type="match status" value="1"/>
</dbReference>
<evidence type="ECO:0000259" key="1">
    <source>
        <dbReference type="Pfam" id="PF16134"/>
    </source>
</evidence>
<name>A0ABM1F3N5_PRICU</name>
<dbReference type="InterPro" id="IPR040007">
    <property type="entry name" value="Tho2"/>
</dbReference>
<dbReference type="RefSeq" id="XP_014679056.1">
    <property type="nucleotide sequence ID" value="XM_014823570.1"/>
</dbReference>
<evidence type="ECO:0000313" key="3">
    <source>
        <dbReference type="RefSeq" id="XP_014679056.1"/>
    </source>
</evidence>
<sequence>MPTESAFISAFDWHPVLLEFTVKLCRSSLDHADVLAAVLTPKPQKDLKRALHDVFRMVINGNLKPEQAVSALKEIREIHREVLSVAIDVLTILDIETLALEEPQARERYLTLLKLCMGVLPSETVTVRMNEDTLDGVGVLNKKNFKQKFVRTKTKLFYKQQKFNLLREESEGYAKLIVELGQEFKPTDTPDKLSEHVKSLIDADSVAMAIADTAIIAMAIADTASVAMVIADAASVAMVIADADSVAMVIADAASVVMVIADADSVVMVIADAARVVMVTADAPRVAMVL</sequence>
<feature type="domain" description="THO complex subunit 2 N-terminal" evidence="1">
    <location>
        <begin position="44"/>
        <end position="198"/>
    </location>
</feature>
<keyword evidence="2" id="KW-1185">Reference proteome</keyword>
<accession>A0ABM1F3N5</accession>
<organism evidence="2 3">
    <name type="scientific">Priapulus caudatus</name>
    <name type="common">Priapulid worm</name>
    <dbReference type="NCBI Taxonomy" id="37621"/>
    <lineage>
        <taxon>Eukaryota</taxon>
        <taxon>Metazoa</taxon>
        <taxon>Ecdysozoa</taxon>
        <taxon>Scalidophora</taxon>
        <taxon>Priapulida</taxon>
        <taxon>Priapulimorpha</taxon>
        <taxon>Priapulimorphida</taxon>
        <taxon>Priapulidae</taxon>
        <taxon>Priapulus</taxon>
    </lineage>
</organism>
<reference evidence="3" key="1">
    <citation type="submission" date="2025-08" db="UniProtKB">
        <authorList>
            <consortium name="RefSeq"/>
        </authorList>
    </citation>
    <scope>IDENTIFICATION</scope>
</reference>
<evidence type="ECO:0000313" key="2">
    <source>
        <dbReference type="Proteomes" id="UP000695022"/>
    </source>
</evidence>
<dbReference type="PANTHER" id="PTHR21597">
    <property type="entry name" value="THO2 PROTEIN"/>
    <property type="match status" value="1"/>
</dbReference>
<dbReference type="Pfam" id="PF16134">
    <property type="entry name" value="THOC2_N"/>
    <property type="match status" value="1"/>
</dbReference>